<dbReference type="GO" id="GO:0004252">
    <property type="term" value="F:serine-type endopeptidase activity"/>
    <property type="evidence" value="ECO:0007669"/>
    <property type="project" value="InterPro"/>
</dbReference>
<dbReference type="SUPFAM" id="SSF144091">
    <property type="entry name" value="Rhomboid-like"/>
    <property type="match status" value="1"/>
</dbReference>
<keyword evidence="6 9" id="KW-1133">Transmembrane helix</keyword>
<accession>A0A1I8JFY2</accession>
<dbReference type="PANTHER" id="PTHR43066:SF1">
    <property type="entry name" value="RHOMBOID PROTEIN 2"/>
    <property type="match status" value="1"/>
</dbReference>
<feature type="transmembrane region" description="Helical" evidence="9">
    <location>
        <begin position="106"/>
        <end position="127"/>
    </location>
</feature>
<evidence type="ECO:0000256" key="6">
    <source>
        <dbReference type="ARBA" id="ARBA00022989"/>
    </source>
</evidence>
<keyword evidence="3" id="KW-0645">Protease</keyword>
<dbReference type="GO" id="GO:0006508">
    <property type="term" value="P:proteolysis"/>
    <property type="evidence" value="ECO:0007669"/>
    <property type="project" value="UniProtKB-KW"/>
</dbReference>
<comment type="similarity">
    <text evidence="2">Belongs to the peptidase S54 family.</text>
</comment>
<evidence type="ECO:0000313" key="12">
    <source>
        <dbReference type="WBParaSite" id="maker-uti_cns_0047327-snap-gene-0.4-mRNA-1"/>
    </source>
</evidence>
<dbReference type="InterPro" id="IPR035952">
    <property type="entry name" value="Rhomboid-like_sf"/>
</dbReference>
<evidence type="ECO:0000256" key="5">
    <source>
        <dbReference type="ARBA" id="ARBA00022801"/>
    </source>
</evidence>
<keyword evidence="4 9" id="KW-0812">Transmembrane</keyword>
<dbReference type="InterPro" id="IPR022764">
    <property type="entry name" value="Peptidase_S54_rhomboid_dom"/>
</dbReference>
<dbReference type="GO" id="GO:0016020">
    <property type="term" value="C:membrane"/>
    <property type="evidence" value="ECO:0007669"/>
    <property type="project" value="UniProtKB-SubCell"/>
</dbReference>
<keyword evidence="7 9" id="KW-0472">Membrane</keyword>
<dbReference type="Pfam" id="PF01694">
    <property type="entry name" value="Rhomboid"/>
    <property type="match status" value="1"/>
</dbReference>
<keyword evidence="11" id="KW-1185">Reference proteome</keyword>
<evidence type="ECO:0000256" key="1">
    <source>
        <dbReference type="ARBA" id="ARBA00004141"/>
    </source>
</evidence>
<organism evidence="11 12">
    <name type="scientific">Macrostomum lignano</name>
    <dbReference type="NCBI Taxonomy" id="282301"/>
    <lineage>
        <taxon>Eukaryota</taxon>
        <taxon>Metazoa</taxon>
        <taxon>Spiralia</taxon>
        <taxon>Lophotrochozoa</taxon>
        <taxon>Platyhelminthes</taxon>
        <taxon>Rhabditophora</taxon>
        <taxon>Macrostomorpha</taxon>
        <taxon>Macrostomida</taxon>
        <taxon>Macrostomidae</taxon>
        <taxon>Macrostomum</taxon>
    </lineage>
</organism>
<protein>
    <submittedName>
        <fullName evidence="12">Rhomboid domain-containing protein</fullName>
    </submittedName>
</protein>
<evidence type="ECO:0000256" key="7">
    <source>
        <dbReference type="ARBA" id="ARBA00023136"/>
    </source>
</evidence>
<comment type="subcellular location">
    <subcellularLocation>
        <location evidence="1">Membrane</location>
        <topology evidence="1">Multi-pass membrane protein</topology>
    </subcellularLocation>
</comment>
<feature type="transmembrane region" description="Helical" evidence="9">
    <location>
        <begin position="180"/>
        <end position="211"/>
    </location>
</feature>
<evidence type="ECO:0000256" key="2">
    <source>
        <dbReference type="ARBA" id="ARBA00009045"/>
    </source>
</evidence>
<feature type="region of interest" description="Disordered" evidence="8">
    <location>
        <begin position="243"/>
        <end position="285"/>
    </location>
</feature>
<keyword evidence="5" id="KW-0378">Hydrolase</keyword>
<evidence type="ECO:0000259" key="10">
    <source>
        <dbReference type="Pfam" id="PF01694"/>
    </source>
</evidence>
<dbReference type="FunFam" id="1.20.1540.10:FF:000008">
    <property type="entry name" value="RHOMBOID-like protein 13"/>
    <property type="match status" value="1"/>
</dbReference>
<evidence type="ECO:0000256" key="8">
    <source>
        <dbReference type="SAM" id="MobiDB-lite"/>
    </source>
</evidence>
<dbReference type="WBParaSite" id="maker-uti_cns_0047327-snap-gene-0.4-mRNA-1">
    <property type="protein sequence ID" value="maker-uti_cns_0047327-snap-gene-0.4-mRNA-1"/>
    <property type="gene ID" value="maker-uti_cns_0047327-snap-gene-0.4"/>
</dbReference>
<proteinExistence type="inferred from homology"/>
<dbReference type="PANTHER" id="PTHR43066">
    <property type="entry name" value="RHOMBOID-RELATED PROTEIN"/>
    <property type="match status" value="1"/>
</dbReference>
<name>A0A1I8JFY2_9PLAT</name>
<dbReference type="AlphaFoldDB" id="A0A1I8JFY2"/>
<evidence type="ECO:0000256" key="4">
    <source>
        <dbReference type="ARBA" id="ARBA00022692"/>
    </source>
</evidence>
<dbReference type="Gene3D" id="1.20.1540.10">
    <property type="entry name" value="Rhomboid-like"/>
    <property type="match status" value="1"/>
</dbReference>
<sequence length="299" mass="32975">LQSRHRGGRGYLGLLLLAAELTQTGPVPPVTLSFILGQAALYIGLVPSMDLSLSQVCISPVWVYYRRDYLRLLLGSFYHADDWHLYYNMVSFLWKGRTLERMMGSAYFLILIAVFAPLIGCVEVALAFAAEAGMGKSHYLSDCSVGFSGVIFALKVLTTYNLPPGVSYVMGFLPVHSRLAVWAELVIIQLVTPNASLLGHLAGILVGLAYVKGPLRLIMEPLCLGILGGNRTRFYRPWGWGWAGGSSSSSREERRADRSFQDEPPPPPPPTRRSNSATAVSDEELRQRRLARFGQTAVQ</sequence>
<evidence type="ECO:0000313" key="11">
    <source>
        <dbReference type="Proteomes" id="UP000095280"/>
    </source>
</evidence>
<feature type="domain" description="Peptidase S54 rhomboid" evidence="10">
    <location>
        <begin position="67"/>
        <end position="211"/>
    </location>
</feature>
<evidence type="ECO:0000256" key="9">
    <source>
        <dbReference type="SAM" id="Phobius"/>
    </source>
</evidence>
<feature type="compositionally biased region" description="Basic and acidic residues" evidence="8">
    <location>
        <begin position="250"/>
        <end position="261"/>
    </location>
</feature>
<dbReference type="Proteomes" id="UP000095280">
    <property type="component" value="Unplaced"/>
</dbReference>
<evidence type="ECO:0000256" key="3">
    <source>
        <dbReference type="ARBA" id="ARBA00022670"/>
    </source>
</evidence>
<reference evidence="12" key="1">
    <citation type="submission" date="2016-11" db="UniProtKB">
        <authorList>
            <consortium name="WormBaseParasite"/>
        </authorList>
    </citation>
    <scope>IDENTIFICATION</scope>
</reference>